<dbReference type="InterPro" id="IPR036390">
    <property type="entry name" value="WH_DNA-bd_sf"/>
</dbReference>
<dbReference type="EMBL" id="JAINZZ010000061">
    <property type="protein sequence ID" value="MBY8882051.1"/>
    <property type="molecule type" value="Genomic_DNA"/>
</dbReference>
<evidence type="ECO:0000313" key="5">
    <source>
        <dbReference type="EMBL" id="MBY8882051.1"/>
    </source>
</evidence>
<gene>
    <name evidence="5" type="ORF">K7862_31110</name>
</gene>
<organism evidence="5 6">
    <name type="scientific">Actinacidiphila acidipaludis</name>
    <dbReference type="NCBI Taxonomy" id="2873382"/>
    <lineage>
        <taxon>Bacteria</taxon>
        <taxon>Bacillati</taxon>
        <taxon>Actinomycetota</taxon>
        <taxon>Actinomycetes</taxon>
        <taxon>Kitasatosporales</taxon>
        <taxon>Streptomycetaceae</taxon>
        <taxon>Actinacidiphila</taxon>
    </lineage>
</organism>
<dbReference type="PANTHER" id="PTHR43537">
    <property type="entry name" value="TRANSCRIPTIONAL REGULATOR, GNTR FAMILY"/>
    <property type="match status" value="1"/>
</dbReference>
<evidence type="ECO:0000256" key="3">
    <source>
        <dbReference type="ARBA" id="ARBA00023163"/>
    </source>
</evidence>
<accession>A0ABS7QFV4</accession>
<dbReference type="SUPFAM" id="SSF46785">
    <property type="entry name" value="Winged helix' DNA-binding domain"/>
    <property type="match status" value="1"/>
</dbReference>
<evidence type="ECO:0000259" key="4">
    <source>
        <dbReference type="PROSITE" id="PS50949"/>
    </source>
</evidence>
<dbReference type="Pfam" id="PF07729">
    <property type="entry name" value="FCD"/>
    <property type="match status" value="1"/>
</dbReference>
<keyword evidence="3" id="KW-0804">Transcription</keyword>
<dbReference type="Gene3D" id="1.10.10.10">
    <property type="entry name" value="Winged helix-like DNA-binding domain superfamily/Winged helix DNA-binding domain"/>
    <property type="match status" value="1"/>
</dbReference>
<dbReference type="InterPro" id="IPR036388">
    <property type="entry name" value="WH-like_DNA-bd_sf"/>
</dbReference>
<dbReference type="Pfam" id="PF00392">
    <property type="entry name" value="GntR"/>
    <property type="match status" value="1"/>
</dbReference>
<dbReference type="SMART" id="SM00345">
    <property type="entry name" value="HTH_GNTR"/>
    <property type="match status" value="1"/>
</dbReference>
<dbReference type="PANTHER" id="PTHR43537:SF45">
    <property type="entry name" value="GNTR FAMILY REGULATORY PROTEIN"/>
    <property type="match status" value="1"/>
</dbReference>
<dbReference type="PROSITE" id="PS50949">
    <property type="entry name" value="HTH_GNTR"/>
    <property type="match status" value="1"/>
</dbReference>
<feature type="domain" description="HTH gntR-type" evidence="4">
    <location>
        <begin position="19"/>
        <end position="86"/>
    </location>
</feature>
<dbReference type="Gene3D" id="1.20.120.530">
    <property type="entry name" value="GntR ligand-binding domain-like"/>
    <property type="match status" value="1"/>
</dbReference>
<dbReference type="SMART" id="SM00895">
    <property type="entry name" value="FCD"/>
    <property type="match status" value="1"/>
</dbReference>
<protein>
    <submittedName>
        <fullName evidence="5">GntR family transcriptional regulator</fullName>
    </submittedName>
</protein>
<dbReference type="InterPro" id="IPR011711">
    <property type="entry name" value="GntR_C"/>
</dbReference>
<reference evidence="5 6" key="1">
    <citation type="submission" date="2021-08" db="EMBL/GenBank/DDBJ databases">
        <title>WGS of actinomycetes from Thailand.</title>
        <authorList>
            <person name="Thawai C."/>
        </authorList>
    </citation>
    <scope>NUCLEOTIDE SEQUENCE [LARGE SCALE GENOMIC DNA]</scope>
    <source>
        <strain evidence="5 6">PLK6-54</strain>
    </source>
</reference>
<keyword evidence="2" id="KW-0238">DNA-binding</keyword>
<evidence type="ECO:0000256" key="1">
    <source>
        <dbReference type="ARBA" id="ARBA00023015"/>
    </source>
</evidence>
<sequence length="229" mass="25050">MPAVNVPSTPNLQALGQRETLRERVRDALRAAIISGELEPGVVYSAPTLGARFGVSPTPVREAMLDLTKEGLVVAQPNKGFRITEVSEQDLDNLAAVRLLIEPPTVRDCVPVIPEEDFPSLRELAQAIVDAVERDDLVGYVRADHVFHLTLLGYSNNRHLVDVVSDLRTQTRLLGLSPLLQSGQLGHSAAEHHELMDLVEARDGTAAEELMRRHIGHVRGLWASGAEES</sequence>
<proteinExistence type="predicted"/>
<dbReference type="Proteomes" id="UP000778578">
    <property type="component" value="Unassembled WGS sequence"/>
</dbReference>
<dbReference type="CDD" id="cd07377">
    <property type="entry name" value="WHTH_GntR"/>
    <property type="match status" value="1"/>
</dbReference>
<name>A0ABS7QFV4_9ACTN</name>
<dbReference type="RefSeq" id="WP_222968203.1">
    <property type="nucleotide sequence ID" value="NZ_JAINZZ010000061.1"/>
</dbReference>
<keyword evidence="6" id="KW-1185">Reference proteome</keyword>
<keyword evidence="1" id="KW-0805">Transcription regulation</keyword>
<evidence type="ECO:0000313" key="6">
    <source>
        <dbReference type="Proteomes" id="UP000778578"/>
    </source>
</evidence>
<dbReference type="InterPro" id="IPR008920">
    <property type="entry name" value="TF_FadR/GntR_C"/>
</dbReference>
<dbReference type="InterPro" id="IPR000524">
    <property type="entry name" value="Tscrpt_reg_HTH_GntR"/>
</dbReference>
<dbReference type="SUPFAM" id="SSF48008">
    <property type="entry name" value="GntR ligand-binding domain-like"/>
    <property type="match status" value="1"/>
</dbReference>
<evidence type="ECO:0000256" key="2">
    <source>
        <dbReference type="ARBA" id="ARBA00023125"/>
    </source>
</evidence>
<comment type="caution">
    <text evidence="5">The sequence shown here is derived from an EMBL/GenBank/DDBJ whole genome shotgun (WGS) entry which is preliminary data.</text>
</comment>